<evidence type="ECO:0000313" key="2">
    <source>
        <dbReference type="EMBL" id="TPW29260.1"/>
    </source>
</evidence>
<dbReference type="AlphaFoldDB" id="A0A506U5Y0"/>
<reference evidence="2 3" key="1">
    <citation type="submission" date="2019-06" db="EMBL/GenBank/DDBJ databases">
        <authorList>
            <person name="Li M."/>
        </authorList>
    </citation>
    <scope>NUCLEOTIDE SEQUENCE [LARGE SCALE GENOMIC DNA]</scope>
    <source>
        <strain evidence="2 3">BGMRC2036</strain>
    </source>
</reference>
<evidence type="ECO:0000256" key="1">
    <source>
        <dbReference type="SAM" id="SignalP"/>
    </source>
</evidence>
<keyword evidence="1" id="KW-0732">Signal</keyword>
<proteinExistence type="predicted"/>
<accession>A0A506U5Y0</accession>
<keyword evidence="3" id="KW-1185">Reference proteome</keyword>
<sequence length="383" mass="41698">MFHKAALTGVLTLATLSAGNAAAGEFAESHYTTPLGDVCPNPLILQKDWLAEAEQGMIYQLIGSGGKMESGKYTGPLGSTGIDLEILEGGGGIGLGDGETAYSALYMGNSRAGVVPDIAYQELDNSFIFSKRFPVVGVFAPLDVAPTALLWDKATYPDGFKSIDDLKVFAASDKGKIYVSTIKRTFGRNLVDEGVPEDAFIEGYRGDLENFVTHNGSWLNQGFVTNEVYKLENGQNWSKPIDYLLINDLGYRNYTGMLSVAKNRLDELTPCLTKLVPLFQQAAVDYANDPAEVNAVIYEFNEGGNAVGWWKTDKDLLAYASKAMVDNHLIGNGPDDTIGDFDMDRVAEMLEIVRPTLDERSDMDVKPEDVVTNQFIDPAIGLK</sequence>
<dbReference type="Proteomes" id="UP000318801">
    <property type="component" value="Unassembled WGS sequence"/>
</dbReference>
<gene>
    <name evidence="2" type="ORF">FJU08_14735</name>
</gene>
<protein>
    <recommendedName>
        <fullName evidence="4">NitT/TauT family transport system substrate-binding protein</fullName>
    </recommendedName>
</protein>
<dbReference type="Gene3D" id="3.40.190.10">
    <property type="entry name" value="Periplasmic binding protein-like II"/>
    <property type="match status" value="1"/>
</dbReference>
<dbReference type="EMBL" id="VHLG01000010">
    <property type="protein sequence ID" value="TPW29260.1"/>
    <property type="molecule type" value="Genomic_DNA"/>
</dbReference>
<feature type="chain" id="PRO_5021376752" description="NitT/TauT family transport system substrate-binding protein" evidence="1">
    <location>
        <begin position="24"/>
        <end position="383"/>
    </location>
</feature>
<evidence type="ECO:0008006" key="4">
    <source>
        <dbReference type="Google" id="ProtNLM"/>
    </source>
</evidence>
<evidence type="ECO:0000313" key="3">
    <source>
        <dbReference type="Proteomes" id="UP000318801"/>
    </source>
</evidence>
<organism evidence="2 3">
    <name type="scientific">Martelella alba</name>
    <dbReference type="NCBI Taxonomy" id="2590451"/>
    <lineage>
        <taxon>Bacteria</taxon>
        <taxon>Pseudomonadati</taxon>
        <taxon>Pseudomonadota</taxon>
        <taxon>Alphaproteobacteria</taxon>
        <taxon>Hyphomicrobiales</taxon>
        <taxon>Aurantimonadaceae</taxon>
        <taxon>Martelella</taxon>
    </lineage>
</organism>
<dbReference type="OrthoDB" id="5372616at2"/>
<feature type="signal peptide" evidence="1">
    <location>
        <begin position="1"/>
        <end position="23"/>
    </location>
</feature>
<name>A0A506U5Y0_9HYPH</name>
<comment type="caution">
    <text evidence="2">The sequence shown here is derived from an EMBL/GenBank/DDBJ whole genome shotgun (WGS) entry which is preliminary data.</text>
</comment>